<feature type="transmembrane region" description="Helical" evidence="2">
    <location>
        <begin position="323"/>
        <end position="343"/>
    </location>
</feature>
<dbReference type="InterPro" id="IPR021280">
    <property type="entry name" value="TMEM260-like"/>
</dbReference>
<dbReference type="AlphaFoldDB" id="A0A0G1MK07"/>
<reference evidence="3 4" key="1">
    <citation type="journal article" date="2015" name="Nature">
        <title>rRNA introns, odd ribosomes, and small enigmatic genomes across a large radiation of phyla.</title>
        <authorList>
            <person name="Brown C.T."/>
            <person name="Hug L.A."/>
            <person name="Thomas B.C."/>
            <person name="Sharon I."/>
            <person name="Castelle C.J."/>
            <person name="Singh A."/>
            <person name="Wilkins M.J."/>
            <person name="Williams K.H."/>
            <person name="Banfield J.F."/>
        </authorList>
    </citation>
    <scope>NUCLEOTIDE SEQUENCE [LARGE SCALE GENOMIC DNA]</scope>
</reference>
<feature type="transmembrane region" description="Helical" evidence="2">
    <location>
        <begin position="12"/>
        <end position="31"/>
    </location>
</feature>
<accession>A0A0G1MK07</accession>
<feature type="transmembrane region" description="Helical" evidence="2">
    <location>
        <begin position="51"/>
        <end position="69"/>
    </location>
</feature>
<feature type="transmembrane region" description="Helical" evidence="2">
    <location>
        <begin position="263"/>
        <end position="287"/>
    </location>
</feature>
<dbReference type="Gene3D" id="1.25.40.10">
    <property type="entry name" value="Tetratricopeptide repeat domain"/>
    <property type="match status" value="1"/>
</dbReference>
<evidence type="ECO:0000256" key="2">
    <source>
        <dbReference type="SAM" id="Phobius"/>
    </source>
</evidence>
<feature type="transmembrane region" description="Helical" evidence="2">
    <location>
        <begin position="196"/>
        <end position="214"/>
    </location>
</feature>
<feature type="transmembrane region" description="Helical" evidence="2">
    <location>
        <begin position="355"/>
        <end position="374"/>
    </location>
</feature>
<dbReference type="InterPro" id="IPR019734">
    <property type="entry name" value="TPR_rpt"/>
</dbReference>
<dbReference type="PROSITE" id="PS50293">
    <property type="entry name" value="TPR_REGION"/>
    <property type="match status" value="1"/>
</dbReference>
<dbReference type="SMART" id="SM00028">
    <property type="entry name" value="TPR"/>
    <property type="match status" value="1"/>
</dbReference>
<organism evidence="3 4">
    <name type="scientific">Candidatus Yanofskybacteria bacterium GW2011_GWA2_44_9</name>
    <dbReference type="NCBI Taxonomy" id="1619025"/>
    <lineage>
        <taxon>Bacteria</taxon>
        <taxon>Candidatus Yanofskyibacteriota</taxon>
    </lineage>
</organism>
<keyword evidence="2" id="KW-0472">Membrane</keyword>
<keyword evidence="2" id="KW-0812">Transmembrane</keyword>
<feature type="transmembrane region" description="Helical" evidence="2">
    <location>
        <begin position="76"/>
        <end position="95"/>
    </location>
</feature>
<dbReference type="PANTHER" id="PTHR16214">
    <property type="entry name" value="TRANSMEMBRANE PROTEIN 260"/>
    <property type="match status" value="1"/>
</dbReference>
<evidence type="ECO:0000256" key="1">
    <source>
        <dbReference type="PROSITE-ProRule" id="PRU00339"/>
    </source>
</evidence>
<gene>
    <name evidence="3" type="ORF">UW79_C0026G0010</name>
</gene>
<dbReference type="PROSITE" id="PS50005">
    <property type="entry name" value="TPR"/>
    <property type="match status" value="1"/>
</dbReference>
<dbReference type="Proteomes" id="UP000034032">
    <property type="component" value="Unassembled WGS sequence"/>
</dbReference>
<comment type="caution">
    <text evidence="3">The sequence shown here is derived from an EMBL/GenBank/DDBJ whole genome shotgun (WGS) entry which is preliminary data.</text>
</comment>
<name>A0A0G1MK07_9BACT</name>
<dbReference type="PANTHER" id="PTHR16214:SF3">
    <property type="entry name" value="TRANSMEMBRANE PROTEIN 260"/>
    <property type="match status" value="1"/>
</dbReference>
<dbReference type="InterPro" id="IPR011990">
    <property type="entry name" value="TPR-like_helical_dom_sf"/>
</dbReference>
<keyword evidence="1" id="KW-0802">TPR repeat</keyword>
<keyword evidence="2" id="KW-1133">Transmembrane helix</keyword>
<dbReference type="Pfam" id="PF00515">
    <property type="entry name" value="TPR_1"/>
    <property type="match status" value="1"/>
</dbReference>
<sequence>MLSKIKQNLPAIVIFVFFVFLYIYTAAPGVYDGDSGEIAVAVNTLGLAHPTGFPLYMMASKLFILVMPVGDVAYRLNIFSGILTAASLVFIYYILQNLDNSSFSSLAASFVLGLGRNTVWSNATTARIYSLSFFLASILLFLFSRWYKERKIKYLYTYSFIWGLSLGTHAIMLIMLIPIVFMLWEERKNIFKKLSVILKVATLAILPMAQYLYIPFAYARHGFITWGDISNINGFLYYITQREYSGKIFANPVSNLGNFLTRLMSLITSEFTIAFFVISAIGLFALYRANKKMALMFILIAVTNAGMMYAYGKSGDLVVLFRYIFLIDIIIVLFIAQGIDVLIDKLGFLKNGKGVAIFTLIVVSIVIVEFKNAYAYNNRREIYIFEDFAHNVLTSIEPNSILFAADDSLINSLWYAQSLGQRDDVIVFSAGLLNFDWYINGEINKHPDILDKELLLEKWDSNRIDYIIKRNIEHKKIYTTFTAWGEYSKLNLDFIPVGNIYQVISGSDKNRENILRKNEALWDKYILRDLRIDTHKDFTVNQLIRYYARSLNNIGVTYANLGDFKQAINFFKKSIDIVPDAETGDNLEKVKNLDNQQL</sequence>
<dbReference type="Pfam" id="PF11028">
    <property type="entry name" value="TMEM260-like"/>
    <property type="match status" value="1"/>
</dbReference>
<evidence type="ECO:0000313" key="3">
    <source>
        <dbReference type="EMBL" id="KKT81132.1"/>
    </source>
</evidence>
<protein>
    <submittedName>
        <fullName evidence="3">Uncharacterized protein</fullName>
    </submittedName>
</protein>
<feature type="transmembrane region" description="Helical" evidence="2">
    <location>
        <begin position="294"/>
        <end position="311"/>
    </location>
</feature>
<proteinExistence type="predicted"/>
<dbReference type="SUPFAM" id="SSF48452">
    <property type="entry name" value="TPR-like"/>
    <property type="match status" value="1"/>
</dbReference>
<feature type="transmembrane region" description="Helical" evidence="2">
    <location>
        <begin position="126"/>
        <end position="147"/>
    </location>
</feature>
<evidence type="ECO:0000313" key="4">
    <source>
        <dbReference type="Proteomes" id="UP000034032"/>
    </source>
</evidence>
<dbReference type="EMBL" id="LCJR01000026">
    <property type="protein sequence ID" value="KKT81132.1"/>
    <property type="molecule type" value="Genomic_DNA"/>
</dbReference>
<feature type="transmembrane region" description="Helical" evidence="2">
    <location>
        <begin position="159"/>
        <end position="184"/>
    </location>
</feature>
<feature type="repeat" description="TPR" evidence="1">
    <location>
        <begin position="548"/>
        <end position="581"/>
    </location>
</feature>
<dbReference type="InterPro" id="IPR052724">
    <property type="entry name" value="GT117_domain-containing"/>
</dbReference>